<name>A0A286UCU7_9AGAM</name>
<evidence type="ECO:0000256" key="1">
    <source>
        <dbReference type="SAM" id="MobiDB-lite"/>
    </source>
</evidence>
<dbReference type="EMBL" id="NBII01000007">
    <property type="protein sequence ID" value="PAV17441.1"/>
    <property type="molecule type" value="Genomic_DNA"/>
</dbReference>
<dbReference type="InParanoid" id="A0A286UCU7"/>
<evidence type="ECO:0000313" key="3">
    <source>
        <dbReference type="Proteomes" id="UP000217199"/>
    </source>
</evidence>
<feature type="region of interest" description="Disordered" evidence="1">
    <location>
        <begin position="147"/>
        <end position="215"/>
    </location>
</feature>
<comment type="caution">
    <text evidence="2">The sequence shown here is derived from an EMBL/GenBank/DDBJ whole genome shotgun (WGS) entry which is preliminary data.</text>
</comment>
<gene>
    <name evidence="2" type="ORF">PNOK_0750500</name>
</gene>
<protein>
    <submittedName>
        <fullName evidence="2">Uncharacterized protein</fullName>
    </submittedName>
</protein>
<proteinExistence type="predicted"/>
<reference evidence="2 3" key="1">
    <citation type="journal article" date="2017" name="Mol. Ecol.">
        <title>Comparative and population genomic landscape of Phellinus noxius: A hypervariable fungus causing root rot in trees.</title>
        <authorList>
            <person name="Chung C.L."/>
            <person name="Lee T.J."/>
            <person name="Akiba M."/>
            <person name="Lee H.H."/>
            <person name="Kuo T.H."/>
            <person name="Liu D."/>
            <person name="Ke H.M."/>
            <person name="Yokoi T."/>
            <person name="Roa M.B."/>
            <person name="Lu M.J."/>
            <person name="Chang Y.Y."/>
            <person name="Ann P.J."/>
            <person name="Tsai J.N."/>
            <person name="Chen C.Y."/>
            <person name="Tzean S.S."/>
            <person name="Ota Y."/>
            <person name="Hattori T."/>
            <person name="Sahashi N."/>
            <person name="Liou R.F."/>
            <person name="Kikuchi T."/>
            <person name="Tsai I.J."/>
        </authorList>
    </citation>
    <scope>NUCLEOTIDE SEQUENCE [LARGE SCALE GENOMIC DNA]</scope>
    <source>
        <strain evidence="2 3">FFPRI411160</strain>
    </source>
</reference>
<organism evidence="2 3">
    <name type="scientific">Pyrrhoderma noxium</name>
    <dbReference type="NCBI Taxonomy" id="2282107"/>
    <lineage>
        <taxon>Eukaryota</taxon>
        <taxon>Fungi</taxon>
        <taxon>Dikarya</taxon>
        <taxon>Basidiomycota</taxon>
        <taxon>Agaricomycotina</taxon>
        <taxon>Agaricomycetes</taxon>
        <taxon>Hymenochaetales</taxon>
        <taxon>Hymenochaetaceae</taxon>
        <taxon>Pyrrhoderma</taxon>
    </lineage>
</organism>
<sequence>MFTDNSHTQVKISNYKWVENISSILKTCNGTPRLMAPEQVYAVKNQLGEKLSPLQDLFKSFGDKRTDAWEIGPDARLTIAGARKHPWMERGAEQCYDIPLRGRRGSEPGSRPSYILKRLKKALPIRKQKRAVSTSIDRGRISLPLQRPATSSIGAGVNVTKSPGPRRASMSELSLNTDVGSSRSTNQRRHSRLLPSPIDRTAPPAGGGGGIRSILVRDRTREAGWTRLK</sequence>
<feature type="compositionally biased region" description="Polar residues" evidence="1">
    <location>
        <begin position="171"/>
        <end position="185"/>
    </location>
</feature>
<dbReference type="AlphaFoldDB" id="A0A286UCU7"/>
<keyword evidence="3" id="KW-1185">Reference proteome</keyword>
<dbReference type="Proteomes" id="UP000217199">
    <property type="component" value="Unassembled WGS sequence"/>
</dbReference>
<dbReference type="SUPFAM" id="SSF56112">
    <property type="entry name" value="Protein kinase-like (PK-like)"/>
    <property type="match status" value="1"/>
</dbReference>
<dbReference type="InterPro" id="IPR011009">
    <property type="entry name" value="Kinase-like_dom_sf"/>
</dbReference>
<accession>A0A286UCU7</accession>
<evidence type="ECO:0000313" key="2">
    <source>
        <dbReference type="EMBL" id="PAV17441.1"/>
    </source>
</evidence>